<dbReference type="AlphaFoldDB" id="A0AAU7WNB2"/>
<sequence>MNYQLWMEPDDCQTFCLSGPQGNTARKLLHPDARLVWEVQAPSHFEAMTRYYAYMQWGEYKSDLPEQESMP</sequence>
<reference evidence="1" key="1">
    <citation type="submission" date="2024-06" db="EMBL/GenBank/DDBJ databases">
        <authorList>
            <person name="Wu L."/>
        </authorList>
    </citation>
    <scope>NUCLEOTIDE SEQUENCE</scope>
    <source>
        <strain evidence="1">W17</strain>
    </source>
</reference>
<protein>
    <submittedName>
        <fullName evidence="1">Uncharacterized protein</fullName>
    </submittedName>
</protein>
<gene>
    <name evidence="1" type="ORF">ABCR88_19325</name>
</gene>
<name>A0AAU7WNB2_9PSED</name>
<evidence type="ECO:0000313" key="1">
    <source>
        <dbReference type="EMBL" id="XBY21662.1"/>
    </source>
</evidence>
<dbReference type="RefSeq" id="WP_236186925.1">
    <property type="nucleotide sequence ID" value="NZ_CP158490.1"/>
</dbReference>
<organism evidence="1">
    <name type="scientific">Pseudomonas sp. W17</name>
    <dbReference type="NCBI Taxonomy" id="3144407"/>
    <lineage>
        <taxon>Bacteria</taxon>
        <taxon>Pseudomonadati</taxon>
        <taxon>Pseudomonadota</taxon>
        <taxon>Gammaproteobacteria</taxon>
        <taxon>Pseudomonadales</taxon>
        <taxon>Pseudomonadaceae</taxon>
        <taxon>Pseudomonas</taxon>
    </lineage>
</organism>
<dbReference type="EMBL" id="CP158490">
    <property type="protein sequence ID" value="XBY21662.1"/>
    <property type="molecule type" value="Genomic_DNA"/>
</dbReference>
<proteinExistence type="predicted"/>
<accession>A0AAU7WNB2</accession>